<protein>
    <submittedName>
        <fullName evidence="2">DegV family protein</fullName>
    </submittedName>
</protein>
<dbReference type="NCBIfam" id="TIGR00762">
    <property type="entry name" value="DegV"/>
    <property type="match status" value="1"/>
</dbReference>
<name>A0A7T5EJS6_9BACL</name>
<dbReference type="KEGG" id="bcop:JD108_19035"/>
<dbReference type="Pfam" id="PF02645">
    <property type="entry name" value="DegV"/>
    <property type="match status" value="1"/>
</dbReference>
<dbReference type="GO" id="GO:0008289">
    <property type="term" value="F:lipid binding"/>
    <property type="evidence" value="ECO:0007669"/>
    <property type="project" value="UniProtKB-KW"/>
</dbReference>
<gene>
    <name evidence="2" type="ORF">JD108_19035</name>
    <name evidence="3" type="ORF">KDJ56_18970</name>
</gene>
<dbReference type="Proteomes" id="UP000595847">
    <property type="component" value="Chromosome"/>
</dbReference>
<keyword evidence="1" id="KW-0446">Lipid-binding</keyword>
<dbReference type="EMBL" id="CP066308">
    <property type="protein sequence ID" value="QQE73930.1"/>
    <property type="molecule type" value="Genomic_DNA"/>
</dbReference>
<dbReference type="PROSITE" id="PS51482">
    <property type="entry name" value="DEGV"/>
    <property type="match status" value="1"/>
</dbReference>
<evidence type="ECO:0000313" key="3">
    <source>
        <dbReference type="EMBL" id="QUO41014.1"/>
    </source>
</evidence>
<sequence length="284" mass="31672">MTQRIAWITDSTAYIPEELRKAADIHIVPLDVIFDDVAYQDGVDLSSEKLYEKIEHSKTVPKTSQPAIGKFIELYEQLAEAYDCAIAVHLSSKLSGTYQTSKAAAAQCEFPVEVVDSQIVSYPITTLLGKGLALAEQGMDYRDIAETLRREASKNENYIVIGKLSQLHKGGRLSNAQLILGTLLQIRPIFCIKNGAVELFEKVRTENKAYRRIMEQLDRARSMHRVSQVEILHGNVIEKALALKEQIKSKHQDVEVLVYPLSPVLGVHGGQGTIALTWTNEPQS</sequence>
<organism evidence="2 4">
    <name type="scientific">Brevibacillus composti</name>
    <dbReference type="NCBI Taxonomy" id="2796470"/>
    <lineage>
        <taxon>Bacteria</taxon>
        <taxon>Bacillati</taxon>
        <taxon>Bacillota</taxon>
        <taxon>Bacilli</taxon>
        <taxon>Bacillales</taxon>
        <taxon>Paenibacillaceae</taxon>
        <taxon>Brevibacillus</taxon>
    </lineage>
</organism>
<evidence type="ECO:0000313" key="2">
    <source>
        <dbReference type="EMBL" id="QQE73930.1"/>
    </source>
</evidence>
<reference evidence="3" key="2">
    <citation type="submission" date="2021-04" db="EMBL/GenBank/DDBJ databases">
        <title>Brevibacillus composti FJAT-54423, complete genome.</title>
        <authorList>
            <person name="Tang R."/>
        </authorList>
    </citation>
    <scope>NUCLEOTIDE SEQUENCE</scope>
    <source>
        <strain evidence="3">FJAT-54424</strain>
    </source>
</reference>
<dbReference type="SUPFAM" id="SSF82549">
    <property type="entry name" value="DAK1/DegV-like"/>
    <property type="match status" value="1"/>
</dbReference>
<dbReference type="Gene3D" id="3.30.1180.10">
    <property type="match status" value="1"/>
</dbReference>
<evidence type="ECO:0000313" key="5">
    <source>
        <dbReference type="Proteomes" id="UP000677234"/>
    </source>
</evidence>
<evidence type="ECO:0000256" key="1">
    <source>
        <dbReference type="ARBA" id="ARBA00023121"/>
    </source>
</evidence>
<dbReference type="AlphaFoldDB" id="A0A7T5EJS6"/>
<dbReference type="RefSeq" id="WP_198827526.1">
    <property type="nucleotide sequence ID" value="NZ_CP066308.1"/>
</dbReference>
<dbReference type="InterPro" id="IPR043168">
    <property type="entry name" value="DegV_C"/>
</dbReference>
<dbReference type="InterPro" id="IPR050270">
    <property type="entry name" value="DegV_domain_contain"/>
</dbReference>
<accession>A0A7T5EJS6</accession>
<dbReference type="Proteomes" id="UP000677234">
    <property type="component" value="Chromosome"/>
</dbReference>
<keyword evidence="5" id="KW-1185">Reference proteome</keyword>
<reference evidence="2 4" key="1">
    <citation type="submission" date="2020-12" db="EMBL/GenBank/DDBJ databases">
        <title>strain FJAT-54423T represents a novel species of the genus Brevibacillus.</title>
        <authorList>
            <person name="Tang R."/>
        </authorList>
    </citation>
    <scope>NUCLEOTIDE SEQUENCE [LARGE SCALE GENOMIC DNA]</scope>
    <source>
        <strain evidence="2 4">FJAT-54423</strain>
    </source>
</reference>
<dbReference type="PANTHER" id="PTHR33434">
    <property type="entry name" value="DEGV DOMAIN-CONTAINING PROTEIN DR_1986-RELATED"/>
    <property type="match status" value="1"/>
</dbReference>
<proteinExistence type="predicted"/>
<evidence type="ECO:0000313" key="4">
    <source>
        <dbReference type="Proteomes" id="UP000595847"/>
    </source>
</evidence>
<dbReference type="Gene3D" id="3.40.50.10170">
    <property type="match status" value="1"/>
</dbReference>
<dbReference type="EMBL" id="CP073708">
    <property type="protein sequence ID" value="QUO41014.1"/>
    <property type="molecule type" value="Genomic_DNA"/>
</dbReference>
<dbReference type="InterPro" id="IPR003797">
    <property type="entry name" value="DegV"/>
</dbReference>
<dbReference type="PANTHER" id="PTHR33434:SF2">
    <property type="entry name" value="FATTY ACID-BINDING PROTEIN TM_1468"/>
    <property type="match status" value="1"/>
</dbReference>